<dbReference type="InterPro" id="IPR000131">
    <property type="entry name" value="ATP_synth_F1_gsu"/>
</dbReference>
<keyword evidence="9 10" id="KW-0066">ATP synthesis</keyword>
<organism evidence="11 12">
    <name type="scientific">Arcanobacterium canis</name>
    <dbReference type="NCBI Taxonomy" id="999183"/>
    <lineage>
        <taxon>Bacteria</taxon>
        <taxon>Bacillati</taxon>
        <taxon>Actinomycetota</taxon>
        <taxon>Actinomycetes</taxon>
        <taxon>Actinomycetales</taxon>
        <taxon>Actinomycetaceae</taxon>
        <taxon>Arcanobacterium</taxon>
    </lineage>
</organism>
<keyword evidence="12" id="KW-1185">Reference proteome</keyword>
<evidence type="ECO:0000256" key="9">
    <source>
        <dbReference type="ARBA" id="ARBA00023310"/>
    </source>
</evidence>
<evidence type="ECO:0000256" key="10">
    <source>
        <dbReference type="HAMAP-Rule" id="MF_00815"/>
    </source>
</evidence>
<evidence type="ECO:0000256" key="4">
    <source>
        <dbReference type="ARBA" id="ARBA00022448"/>
    </source>
</evidence>
<keyword evidence="5 10" id="KW-0375">Hydrogen ion transport</keyword>
<dbReference type="EMBL" id="CP121208">
    <property type="protein sequence ID" value="WFM83037.1"/>
    <property type="molecule type" value="Genomic_DNA"/>
</dbReference>
<dbReference type="PANTHER" id="PTHR11693:SF22">
    <property type="entry name" value="ATP SYNTHASE SUBUNIT GAMMA, MITOCHONDRIAL"/>
    <property type="match status" value="1"/>
</dbReference>
<dbReference type="SUPFAM" id="SSF52943">
    <property type="entry name" value="ATP synthase (F1-ATPase), gamma subunit"/>
    <property type="match status" value="1"/>
</dbReference>
<evidence type="ECO:0000313" key="12">
    <source>
        <dbReference type="Proteomes" id="UP001215216"/>
    </source>
</evidence>
<evidence type="ECO:0000256" key="3">
    <source>
        <dbReference type="ARBA" id="ARBA00007681"/>
    </source>
</evidence>
<dbReference type="InterPro" id="IPR035968">
    <property type="entry name" value="ATP_synth_F1_ATPase_gsu"/>
</dbReference>
<comment type="function">
    <text evidence="1 10">Produces ATP from ADP in the presence of a proton gradient across the membrane. The gamma chain is believed to be important in regulating ATPase activity and the flow of protons through the CF(0) complex.</text>
</comment>
<gene>
    <name evidence="10" type="primary">atpG</name>
    <name evidence="11" type="ORF">P7079_06465</name>
</gene>
<keyword evidence="4 10" id="KW-0813">Transport</keyword>
<accession>A0ABY8FXG3</accession>
<dbReference type="Proteomes" id="UP001215216">
    <property type="component" value="Chromosome"/>
</dbReference>
<evidence type="ECO:0000256" key="8">
    <source>
        <dbReference type="ARBA" id="ARBA00023196"/>
    </source>
</evidence>
<keyword evidence="10" id="KW-1003">Cell membrane</keyword>
<reference evidence="11 12" key="1">
    <citation type="submission" date="2023-03" db="EMBL/GenBank/DDBJ databases">
        <title>Complete genome of Arcanobacterium canis strain DSM 25104 isolated in 2010 from a canine otitis externa in Germany.</title>
        <authorList>
            <person name="Borowiak M."/>
            <person name="Kreitlow A."/>
            <person name="Malorny B."/>
            <person name="Laemmler C."/>
            <person name="Prenger-Berninghoff E."/>
            <person name="Ploetz M."/>
            <person name="Abdulmawjood A."/>
        </authorList>
    </citation>
    <scope>NUCLEOTIDE SEQUENCE [LARGE SCALE GENOMIC DNA]</scope>
    <source>
        <strain evidence="11 12">DSM 25104</strain>
    </source>
</reference>
<dbReference type="NCBIfam" id="NF004145">
    <property type="entry name" value="PRK05621.1-2"/>
    <property type="match status" value="1"/>
</dbReference>
<comment type="subcellular location">
    <subcellularLocation>
        <location evidence="10">Cell membrane</location>
        <topology evidence="10">Peripheral membrane protein</topology>
    </subcellularLocation>
    <subcellularLocation>
        <location evidence="2">Membrane</location>
        <topology evidence="2">Peripheral membrane protein</topology>
    </subcellularLocation>
</comment>
<evidence type="ECO:0000256" key="1">
    <source>
        <dbReference type="ARBA" id="ARBA00003456"/>
    </source>
</evidence>
<evidence type="ECO:0000256" key="5">
    <source>
        <dbReference type="ARBA" id="ARBA00022781"/>
    </source>
</evidence>
<dbReference type="Pfam" id="PF00231">
    <property type="entry name" value="ATP-synt"/>
    <property type="match status" value="1"/>
</dbReference>
<dbReference type="Gene3D" id="3.40.1380.10">
    <property type="match status" value="1"/>
</dbReference>
<dbReference type="InterPro" id="IPR023632">
    <property type="entry name" value="ATP_synth_F1_gsu_CS"/>
</dbReference>
<keyword evidence="7 10" id="KW-0472">Membrane</keyword>
<evidence type="ECO:0000256" key="7">
    <source>
        <dbReference type="ARBA" id="ARBA00023136"/>
    </source>
</evidence>
<dbReference type="PROSITE" id="PS00153">
    <property type="entry name" value="ATPASE_GAMMA"/>
    <property type="match status" value="1"/>
</dbReference>
<sequence length="296" mass="33224">MSGAQRVYKQKIRATGTLEKVFRAMELIAASRIGKAKNRALAQDPYTRALTESIELVSAHARDNHPMLNERHDTNRVAILVVTSDRGMAGAYSSNVLRATEKLIDDLREEGKQPELYVFGRRGESYFRFRGIQIEQSWEGESDKPSADTSAEIAEELQRRFLADSHDGGVAEVHVVFTRFESMVKQSVEVRRMLPLAVVDSPESEHDPEALYEYEPSAEEVFEVLLPMYVNQRVHSVLLLAAASELSSRQQAMHSATENAQDLIRNYTRLANNARQSEITTEITEIISGADSLKNG</sequence>
<dbReference type="PRINTS" id="PR00126">
    <property type="entry name" value="ATPASEGAMMA"/>
</dbReference>
<keyword evidence="8 10" id="KW-0139">CF(1)</keyword>
<evidence type="ECO:0000313" key="11">
    <source>
        <dbReference type="EMBL" id="WFM83037.1"/>
    </source>
</evidence>
<evidence type="ECO:0000256" key="2">
    <source>
        <dbReference type="ARBA" id="ARBA00004170"/>
    </source>
</evidence>
<name>A0ABY8FXG3_9ACTO</name>
<proteinExistence type="inferred from homology"/>
<comment type="similarity">
    <text evidence="3 10">Belongs to the ATPase gamma chain family.</text>
</comment>
<dbReference type="PANTHER" id="PTHR11693">
    <property type="entry name" value="ATP SYNTHASE GAMMA CHAIN"/>
    <property type="match status" value="1"/>
</dbReference>
<dbReference type="RefSeq" id="WP_278012463.1">
    <property type="nucleotide sequence ID" value="NZ_CP121208.1"/>
</dbReference>
<keyword evidence="6 10" id="KW-0406">Ion transport</keyword>
<evidence type="ECO:0000256" key="6">
    <source>
        <dbReference type="ARBA" id="ARBA00023065"/>
    </source>
</evidence>
<dbReference type="HAMAP" id="MF_00815">
    <property type="entry name" value="ATP_synth_gamma_bact"/>
    <property type="match status" value="1"/>
</dbReference>
<dbReference type="NCBIfam" id="TIGR01146">
    <property type="entry name" value="ATPsyn_F1gamma"/>
    <property type="match status" value="1"/>
</dbReference>
<dbReference type="CDD" id="cd12151">
    <property type="entry name" value="F1-ATPase_gamma"/>
    <property type="match status" value="1"/>
</dbReference>
<protein>
    <recommendedName>
        <fullName evidence="10">ATP synthase gamma chain</fullName>
    </recommendedName>
    <alternativeName>
        <fullName evidence="10">ATP synthase F1 sector gamma subunit</fullName>
    </alternativeName>
    <alternativeName>
        <fullName evidence="10">F-ATPase gamma subunit</fullName>
    </alternativeName>
</protein>
<dbReference type="Gene3D" id="1.10.287.80">
    <property type="entry name" value="ATP synthase, gamma subunit, helix hairpin domain"/>
    <property type="match status" value="1"/>
</dbReference>
<comment type="subunit">
    <text evidence="10">F-type ATPases have 2 components, CF(1) - the catalytic core - and CF(0) - the membrane proton channel. CF(1) has five subunits: alpha(3), beta(3), gamma(1), delta(1), epsilon(1). CF(0) has three main subunits: a, b and c.</text>
</comment>